<sequence>MRHPGLRLVGLIACLAASLAAASQELPGNADLKKLQSSYQEVGNDLDRQSLKVLENLREKENRFQKKLAGRDSTGAKTCLTQAESAYDRLAARLKSPSANASLKEYIPGLDSMQTAVGFLLSNGSAFPAGKLAQLQGLSSQLQQLEGKIQGANEVQDFVRQREQVLKAQLGRYGFEKELTSVNRQVYYYQQRLQQYKTALNDREKAKELLLSGVSRLPGFQRYMQKYGMLARLCPAPADAASTKTLAGLQTSDQVRQQISHLTGVQTDGGNKGNAGQYLEQQAQAAQGELDKLKGKLNQLGASSGSTNMTMPDFQPDGQKAKKFLQRLEFGWNLQSQGSSHVLPAATDFGLSLGYRLSDKASLGIGGSYRLGWGSSINHIQLSNEGLGLRSYVDIKAKGSIWISGGMEYNYFQAFQSLRQLDPRIAAWKGSALLGLTKKYNIGRKKEGRMQLLYDFLADRQIPRTQPLQFRVGCSL</sequence>
<proteinExistence type="predicted"/>
<comment type="caution">
    <text evidence="3">The sequence shown here is derived from an EMBL/GenBank/DDBJ whole genome shotgun (WGS) entry which is preliminary data.</text>
</comment>
<name>A0A8J2UHI5_9BACT</name>
<organism evidence="3 4">
    <name type="scientific">Puia dinghuensis</name>
    <dbReference type="NCBI Taxonomy" id="1792502"/>
    <lineage>
        <taxon>Bacteria</taxon>
        <taxon>Pseudomonadati</taxon>
        <taxon>Bacteroidota</taxon>
        <taxon>Chitinophagia</taxon>
        <taxon>Chitinophagales</taxon>
        <taxon>Chitinophagaceae</taxon>
        <taxon>Puia</taxon>
    </lineage>
</organism>
<feature type="coiled-coil region" evidence="1">
    <location>
        <begin position="276"/>
        <end position="303"/>
    </location>
</feature>
<accession>A0A8J2UHI5</accession>
<dbReference type="Proteomes" id="UP000607559">
    <property type="component" value="Unassembled WGS sequence"/>
</dbReference>
<feature type="coiled-coil region" evidence="1">
    <location>
        <begin position="135"/>
        <end position="162"/>
    </location>
</feature>
<keyword evidence="2" id="KW-0732">Signal</keyword>
<feature type="signal peptide" evidence="2">
    <location>
        <begin position="1"/>
        <end position="22"/>
    </location>
</feature>
<keyword evidence="4" id="KW-1185">Reference proteome</keyword>
<feature type="chain" id="PRO_5035284065" evidence="2">
    <location>
        <begin position="23"/>
        <end position="476"/>
    </location>
</feature>
<evidence type="ECO:0000313" key="3">
    <source>
        <dbReference type="EMBL" id="GGB17633.1"/>
    </source>
</evidence>
<evidence type="ECO:0000313" key="4">
    <source>
        <dbReference type="Proteomes" id="UP000607559"/>
    </source>
</evidence>
<reference evidence="3" key="1">
    <citation type="journal article" date="2014" name="Int. J. Syst. Evol. Microbiol.">
        <title>Complete genome sequence of Corynebacterium casei LMG S-19264T (=DSM 44701T), isolated from a smear-ripened cheese.</title>
        <authorList>
            <consortium name="US DOE Joint Genome Institute (JGI-PGF)"/>
            <person name="Walter F."/>
            <person name="Albersmeier A."/>
            <person name="Kalinowski J."/>
            <person name="Ruckert C."/>
        </authorList>
    </citation>
    <scope>NUCLEOTIDE SEQUENCE</scope>
    <source>
        <strain evidence="3">CGMCC 1.15448</strain>
    </source>
</reference>
<evidence type="ECO:0000256" key="1">
    <source>
        <dbReference type="SAM" id="Coils"/>
    </source>
</evidence>
<gene>
    <name evidence="3" type="ORF">GCM10011511_46800</name>
</gene>
<protein>
    <submittedName>
        <fullName evidence="3">Uncharacterized protein</fullName>
    </submittedName>
</protein>
<reference evidence="3" key="2">
    <citation type="submission" date="2020-09" db="EMBL/GenBank/DDBJ databases">
        <authorList>
            <person name="Sun Q."/>
            <person name="Zhou Y."/>
        </authorList>
    </citation>
    <scope>NUCLEOTIDE SEQUENCE</scope>
    <source>
        <strain evidence="3">CGMCC 1.15448</strain>
    </source>
</reference>
<keyword evidence="1" id="KW-0175">Coiled coil</keyword>
<dbReference type="AlphaFoldDB" id="A0A8J2UHI5"/>
<dbReference type="EMBL" id="BMJC01000005">
    <property type="protein sequence ID" value="GGB17633.1"/>
    <property type="molecule type" value="Genomic_DNA"/>
</dbReference>
<evidence type="ECO:0000256" key="2">
    <source>
        <dbReference type="SAM" id="SignalP"/>
    </source>
</evidence>
<dbReference type="RefSeq" id="WP_188936394.1">
    <property type="nucleotide sequence ID" value="NZ_BMJC01000005.1"/>
</dbReference>